<evidence type="ECO:0000313" key="1">
    <source>
        <dbReference type="EMBL" id="KKU20938.1"/>
    </source>
</evidence>
<organism evidence="1 2">
    <name type="scientific">Candidatus Nomurabacteria bacterium GW2011_GWA1_46_11</name>
    <dbReference type="NCBI Taxonomy" id="1618732"/>
    <lineage>
        <taxon>Bacteria</taxon>
        <taxon>Candidatus Nomuraibacteriota</taxon>
    </lineage>
</organism>
<accession>A0A0G1QT42</accession>
<dbReference type="AlphaFoldDB" id="A0A0G1QT42"/>
<protein>
    <submittedName>
        <fullName evidence="1">Uncharacterized protein</fullName>
    </submittedName>
</protein>
<proteinExistence type="predicted"/>
<name>A0A0G1QT42_9BACT</name>
<reference evidence="1 2" key="1">
    <citation type="journal article" date="2015" name="Nature">
        <title>rRNA introns, odd ribosomes, and small enigmatic genomes across a large radiation of phyla.</title>
        <authorList>
            <person name="Brown C.T."/>
            <person name="Hug L.A."/>
            <person name="Thomas B.C."/>
            <person name="Sharon I."/>
            <person name="Castelle C.J."/>
            <person name="Singh A."/>
            <person name="Wilkins M.J."/>
            <person name="Williams K.H."/>
            <person name="Banfield J.F."/>
        </authorList>
    </citation>
    <scope>NUCLEOTIDE SEQUENCE [LARGE SCALE GENOMIC DNA]</scope>
</reference>
<gene>
    <name evidence="1" type="ORF">UX31_C0024G0007</name>
</gene>
<dbReference type="EMBL" id="LCLS01000024">
    <property type="protein sequence ID" value="KKU20938.1"/>
    <property type="molecule type" value="Genomic_DNA"/>
</dbReference>
<dbReference type="Proteomes" id="UP000034107">
    <property type="component" value="Unassembled WGS sequence"/>
</dbReference>
<comment type="caution">
    <text evidence="1">The sequence shown here is derived from an EMBL/GenBank/DDBJ whole genome shotgun (WGS) entry which is preliminary data.</text>
</comment>
<sequence>MITIYTYRVMSNYLKSSFESLDCRRIEWKVPNDFLGGMKSRHTEARCF</sequence>
<evidence type="ECO:0000313" key="2">
    <source>
        <dbReference type="Proteomes" id="UP000034107"/>
    </source>
</evidence>